<feature type="compositionally biased region" description="Pro residues" evidence="1">
    <location>
        <begin position="19"/>
        <end position="58"/>
    </location>
</feature>
<keyword evidence="2" id="KW-0812">Transmembrane</keyword>
<name>A0ABW7UZN4_9ACTN</name>
<gene>
    <name evidence="3" type="ORF">ACH429_19160</name>
</gene>
<evidence type="ECO:0000256" key="2">
    <source>
        <dbReference type="SAM" id="Phobius"/>
    </source>
</evidence>
<evidence type="ECO:0000313" key="3">
    <source>
        <dbReference type="EMBL" id="MFI1966193.1"/>
    </source>
</evidence>
<dbReference type="RefSeq" id="WP_398718867.1">
    <property type="nucleotide sequence ID" value="NZ_JBIRWE010000007.1"/>
</dbReference>
<feature type="transmembrane region" description="Helical" evidence="2">
    <location>
        <begin position="147"/>
        <end position="168"/>
    </location>
</feature>
<proteinExistence type="predicted"/>
<keyword evidence="2" id="KW-1133">Transmembrane helix</keyword>
<feature type="region of interest" description="Disordered" evidence="1">
    <location>
        <begin position="1"/>
        <end position="117"/>
    </location>
</feature>
<accession>A0ABW7UZN4</accession>
<dbReference type="Proteomes" id="UP001611548">
    <property type="component" value="Unassembled WGS sequence"/>
</dbReference>
<keyword evidence="4" id="KW-1185">Reference proteome</keyword>
<keyword evidence="2" id="KW-0472">Membrane</keyword>
<dbReference type="EMBL" id="JBIRWE010000007">
    <property type="protein sequence ID" value="MFI1966193.1"/>
    <property type="molecule type" value="Genomic_DNA"/>
</dbReference>
<reference evidence="3 4" key="1">
    <citation type="submission" date="2024-10" db="EMBL/GenBank/DDBJ databases">
        <title>The Natural Products Discovery Center: Release of the First 8490 Sequenced Strains for Exploring Actinobacteria Biosynthetic Diversity.</title>
        <authorList>
            <person name="Kalkreuter E."/>
            <person name="Kautsar S.A."/>
            <person name="Yang D."/>
            <person name="Bader C.D."/>
            <person name="Teijaro C.N."/>
            <person name="Fluegel L."/>
            <person name="Davis C.M."/>
            <person name="Simpson J.R."/>
            <person name="Lauterbach L."/>
            <person name="Steele A.D."/>
            <person name="Gui C."/>
            <person name="Meng S."/>
            <person name="Li G."/>
            <person name="Viehrig K."/>
            <person name="Ye F."/>
            <person name="Su P."/>
            <person name="Kiefer A.F."/>
            <person name="Nichols A."/>
            <person name="Cepeda A.J."/>
            <person name="Yan W."/>
            <person name="Fan B."/>
            <person name="Jiang Y."/>
            <person name="Adhikari A."/>
            <person name="Zheng C.-J."/>
            <person name="Schuster L."/>
            <person name="Cowan T.M."/>
            <person name="Smanski M.J."/>
            <person name="Chevrette M.G."/>
            <person name="De Carvalho L.P.S."/>
            <person name="Shen B."/>
        </authorList>
    </citation>
    <scope>NUCLEOTIDE SEQUENCE [LARGE SCALE GENOMIC DNA]</scope>
    <source>
        <strain evidence="3 4">NPDC020327</strain>
    </source>
</reference>
<protein>
    <submittedName>
        <fullName evidence="3">Uncharacterized protein</fullName>
    </submittedName>
</protein>
<evidence type="ECO:0000313" key="4">
    <source>
        <dbReference type="Proteomes" id="UP001611548"/>
    </source>
</evidence>
<feature type="compositionally biased region" description="Low complexity" evidence="1">
    <location>
        <begin position="59"/>
        <end position="73"/>
    </location>
</feature>
<comment type="caution">
    <text evidence="3">The sequence shown here is derived from an EMBL/GenBank/DDBJ whole genome shotgun (WGS) entry which is preliminary data.</text>
</comment>
<organism evidence="3 4">
    <name type="scientific">Streptomyces pathocidini</name>
    <dbReference type="NCBI Taxonomy" id="1650571"/>
    <lineage>
        <taxon>Bacteria</taxon>
        <taxon>Bacillati</taxon>
        <taxon>Actinomycetota</taxon>
        <taxon>Actinomycetes</taxon>
        <taxon>Kitasatosporales</taxon>
        <taxon>Streptomycetaceae</taxon>
        <taxon>Streptomyces</taxon>
    </lineage>
</organism>
<evidence type="ECO:0000256" key="1">
    <source>
        <dbReference type="SAM" id="MobiDB-lite"/>
    </source>
</evidence>
<feature type="compositionally biased region" description="Low complexity" evidence="1">
    <location>
        <begin position="101"/>
        <end position="117"/>
    </location>
</feature>
<sequence>MSYDKPGPYGDRPQQPGGFGPPPPQQPRPPQGQPGAYGPPPPQPGPYGQPTVSPPPQQPQGQPGYGCPRQGYGDPQGQGGPQQPGPYGEQPGPYGGGQANPYGGQPGAFAQQQPPAYGQADAYGQQLQGSWGAHVPPAEPKRSTGKVVAIVAGAVVVAAVAGGAVFFLSGDGGGSGGGGYRLSTPASVLGGKYTKDAAQKAPASQTGDGEGIENGKSLSAVYKSGGGQLSFGGAYGDVTDPRLAVDTIVAKALKGSKASEQKPAGFDGEVMKCGEMDFSVFKAPFCVWGDDSTAALVMYSPSTSAAAEGELADPPSVQEWAETAAQFRSDVRTKK</sequence>